<keyword evidence="2" id="KW-1185">Reference proteome</keyword>
<proteinExistence type="predicted"/>
<dbReference type="Proteomes" id="UP001066276">
    <property type="component" value="Chromosome 9"/>
</dbReference>
<protein>
    <submittedName>
        <fullName evidence="1">Uncharacterized protein</fullName>
    </submittedName>
</protein>
<gene>
    <name evidence="1" type="ORF">NDU88_003743</name>
</gene>
<feature type="non-terminal residue" evidence="1">
    <location>
        <position position="1"/>
    </location>
</feature>
<sequence length="96" mass="10421">CLVYDLRRPLPAWLVTGCSAVLCVVLPLRSTLVSPAETLLTVEPSSLSCGVSPVPLDTCRASIRSITWVIRPRPLATSPAKWPISTWRPTVLLDSP</sequence>
<feature type="non-terminal residue" evidence="1">
    <location>
        <position position="96"/>
    </location>
</feature>
<organism evidence="1 2">
    <name type="scientific">Pleurodeles waltl</name>
    <name type="common">Iberian ribbed newt</name>
    <dbReference type="NCBI Taxonomy" id="8319"/>
    <lineage>
        <taxon>Eukaryota</taxon>
        <taxon>Metazoa</taxon>
        <taxon>Chordata</taxon>
        <taxon>Craniata</taxon>
        <taxon>Vertebrata</taxon>
        <taxon>Euteleostomi</taxon>
        <taxon>Amphibia</taxon>
        <taxon>Batrachia</taxon>
        <taxon>Caudata</taxon>
        <taxon>Salamandroidea</taxon>
        <taxon>Salamandridae</taxon>
        <taxon>Pleurodelinae</taxon>
        <taxon>Pleurodeles</taxon>
    </lineage>
</organism>
<evidence type="ECO:0000313" key="2">
    <source>
        <dbReference type="Proteomes" id="UP001066276"/>
    </source>
</evidence>
<dbReference type="EMBL" id="JANPWB010000013">
    <property type="protein sequence ID" value="KAJ1106342.1"/>
    <property type="molecule type" value="Genomic_DNA"/>
</dbReference>
<accession>A0AAV7MSR8</accession>
<reference evidence="1" key="1">
    <citation type="journal article" date="2022" name="bioRxiv">
        <title>Sequencing and chromosome-scale assembly of the giantPleurodeles waltlgenome.</title>
        <authorList>
            <person name="Brown T."/>
            <person name="Elewa A."/>
            <person name="Iarovenko S."/>
            <person name="Subramanian E."/>
            <person name="Araus A.J."/>
            <person name="Petzold A."/>
            <person name="Susuki M."/>
            <person name="Suzuki K.-i.T."/>
            <person name="Hayashi T."/>
            <person name="Toyoda A."/>
            <person name="Oliveira C."/>
            <person name="Osipova E."/>
            <person name="Leigh N.D."/>
            <person name="Simon A."/>
            <person name="Yun M.H."/>
        </authorList>
    </citation>
    <scope>NUCLEOTIDE SEQUENCE</scope>
    <source>
        <strain evidence="1">20211129_DDA</strain>
        <tissue evidence="1">Liver</tissue>
    </source>
</reference>
<dbReference type="AlphaFoldDB" id="A0AAV7MSR8"/>
<name>A0AAV7MSR8_PLEWA</name>
<comment type="caution">
    <text evidence="1">The sequence shown here is derived from an EMBL/GenBank/DDBJ whole genome shotgun (WGS) entry which is preliminary data.</text>
</comment>
<evidence type="ECO:0000313" key="1">
    <source>
        <dbReference type="EMBL" id="KAJ1106342.1"/>
    </source>
</evidence>